<feature type="binding site" evidence="4">
    <location>
        <position position="133"/>
    </location>
    <ligand>
        <name>substrate</name>
    </ligand>
</feature>
<dbReference type="RefSeq" id="WP_143946673.1">
    <property type="nucleotide sequence ID" value="NZ_BAABMB010000004.1"/>
</dbReference>
<keyword evidence="8" id="KW-1185">Reference proteome</keyword>
<dbReference type="InterPro" id="IPR005000">
    <property type="entry name" value="Aldolase/citrate-lyase_domain"/>
</dbReference>
<evidence type="ECO:0000256" key="3">
    <source>
        <dbReference type="ARBA" id="ARBA00022842"/>
    </source>
</evidence>
<proteinExistence type="predicted"/>
<dbReference type="PANTHER" id="PTHR32308">
    <property type="entry name" value="LYASE BETA SUBUNIT, PUTATIVE (AFU_ORTHOLOGUE AFUA_4G13030)-RELATED"/>
    <property type="match status" value="1"/>
</dbReference>
<accession>A0A556AZK6</accession>
<evidence type="ECO:0000256" key="5">
    <source>
        <dbReference type="PIRSR" id="PIRSR015582-2"/>
    </source>
</evidence>
<keyword evidence="2 5" id="KW-0479">Metal-binding</keyword>
<dbReference type="AlphaFoldDB" id="A0A556AZK6"/>
<dbReference type="EMBL" id="VLTJ01000005">
    <property type="protein sequence ID" value="TSH98358.1"/>
    <property type="molecule type" value="Genomic_DNA"/>
</dbReference>
<dbReference type="InterPro" id="IPR011206">
    <property type="entry name" value="Citrate_lyase_beta/mcl1/mcl2"/>
</dbReference>
<dbReference type="GO" id="GO:0016829">
    <property type="term" value="F:lyase activity"/>
    <property type="evidence" value="ECO:0007669"/>
    <property type="project" value="UniProtKB-KW"/>
</dbReference>
<dbReference type="SUPFAM" id="SSF51621">
    <property type="entry name" value="Phosphoenolpyruvate/pyruvate domain"/>
    <property type="match status" value="1"/>
</dbReference>
<reference evidence="7 8" key="1">
    <citation type="submission" date="2019-07" db="EMBL/GenBank/DDBJ databases">
        <title>Qingshengfaniella alkalisoli gen. nov., sp. nov., isolated from saline soil.</title>
        <authorList>
            <person name="Xu L."/>
            <person name="Huang X.-X."/>
            <person name="Sun J.-Q."/>
        </authorList>
    </citation>
    <scope>NUCLEOTIDE SEQUENCE [LARGE SCALE GENOMIC DNA]</scope>
    <source>
        <strain evidence="7 8">DSM 27279</strain>
    </source>
</reference>
<evidence type="ECO:0000259" key="6">
    <source>
        <dbReference type="Pfam" id="PF03328"/>
    </source>
</evidence>
<feature type="binding site" evidence="4">
    <location>
        <position position="77"/>
    </location>
    <ligand>
        <name>substrate</name>
    </ligand>
</feature>
<keyword evidence="7" id="KW-0456">Lyase</keyword>
<dbReference type="OrthoDB" id="348111at2"/>
<comment type="caution">
    <text evidence="7">The sequence shown here is derived from an EMBL/GenBank/DDBJ whole genome shotgun (WGS) entry which is preliminary data.</text>
</comment>
<evidence type="ECO:0000256" key="1">
    <source>
        <dbReference type="ARBA" id="ARBA00001946"/>
    </source>
</evidence>
<gene>
    <name evidence="7" type="ORF">FOZ76_03135</name>
</gene>
<comment type="cofactor">
    <cofactor evidence="1">
        <name>Mg(2+)</name>
        <dbReference type="ChEBI" id="CHEBI:18420"/>
    </cofactor>
</comment>
<dbReference type="Pfam" id="PF03328">
    <property type="entry name" value="HpcH_HpaI"/>
    <property type="match status" value="1"/>
</dbReference>
<keyword evidence="3 5" id="KW-0460">Magnesium</keyword>
<feature type="binding site" evidence="5">
    <location>
        <position position="160"/>
    </location>
    <ligand>
        <name>Mg(2+)</name>
        <dbReference type="ChEBI" id="CHEBI:18420"/>
    </ligand>
</feature>
<protein>
    <submittedName>
        <fullName evidence="7">CoA ester lyase</fullName>
    </submittedName>
</protein>
<dbReference type="PIRSF" id="PIRSF015582">
    <property type="entry name" value="Cit_lyase_B"/>
    <property type="match status" value="1"/>
</dbReference>
<evidence type="ECO:0000256" key="4">
    <source>
        <dbReference type="PIRSR" id="PIRSR015582-1"/>
    </source>
</evidence>
<name>A0A556AZK6_9BURK</name>
<organism evidence="7 8">
    <name type="scientific">Verticiella sediminum</name>
    <dbReference type="NCBI Taxonomy" id="1247510"/>
    <lineage>
        <taxon>Bacteria</taxon>
        <taxon>Pseudomonadati</taxon>
        <taxon>Pseudomonadota</taxon>
        <taxon>Betaproteobacteria</taxon>
        <taxon>Burkholderiales</taxon>
        <taxon>Alcaligenaceae</taxon>
        <taxon>Verticiella</taxon>
    </lineage>
</organism>
<dbReference type="GO" id="GO:0000287">
    <property type="term" value="F:magnesium ion binding"/>
    <property type="evidence" value="ECO:0007669"/>
    <property type="project" value="TreeGrafter"/>
</dbReference>
<dbReference type="Gene3D" id="3.20.20.60">
    <property type="entry name" value="Phosphoenolpyruvate-binding domains"/>
    <property type="match status" value="1"/>
</dbReference>
<dbReference type="PANTHER" id="PTHR32308:SF0">
    <property type="entry name" value="HPCH_HPAI ALDOLASE_CITRATE LYASE DOMAIN-CONTAINING PROTEIN"/>
    <property type="match status" value="1"/>
</dbReference>
<evidence type="ECO:0000256" key="2">
    <source>
        <dbReference type="ARBA" id="ARBA00022723"/>
    </source>
</evidence>
<dbReference type="InterPro" id="IPR040442">
    <property type="entry name" value="Pyrv_kinase-like_dom_sf"/>
</dbReference>
<feature type="binding site" evidence="5">
    <location>
        <position position="133"/>
    </location>
    <ligand>
        <name>Mg(2+)</name>
        <dbReference type="ChEBI" id="CHEBI:18420"/>
    </ligand>
</feature>
<evidence type="ECO:0000313" key="7">
    <source>
        <dbReference type="EMBL" id="TSH98358.1"/>
    </source>
</evidence>
<dbReference type="GO" id="GO:0006107">
    <property type="term" value="P:oxaloacetate metabolic process"/>
    <property type="evidence" value="ECO:0007669"/>
    <property type="project" value="TreeGrafter"/>
</dbReference>
<dbReference type="Proteomes" id="UP000318405">
    <property type="component" value="Unassembled WGS sequence"/>
</dbReference>
<feature type="domain" description="HpcH/HpaI aldolase/citrate lyase" evidence="6">
    <location>
        <begin position="14"/>
        <end position="228"/>
    </location>
</feature>
<sequence length="297" mass="31547">MNPNETALGEPLLRSLLFAPANRPDLVLKFPRAAADCSVIDLEDGTALAEKQAARADLRNLVEQVRAAGLSGPLGVRVNAPDSPFFAEDVAAAVTCAPDVILLPKAEAVEDVLRLAAAIQAGGREIAVFAGIETAAGVLHAPQICACTRVLQAVFFGAEDLAADIGAQRTDRGDEVLAARSMVLLAARASRILAIDQAVVDIRDDERFLRDCAASRNLGYDGKTCLTPRQTALANQAFSPSAKELDYAQRLVAAYEAARARGLGAFDFEGRMIDTPLLRRAERLLRTQSTLGRSSPA</sequence>
<dbReference type="InterPro" id="IPR015813">
    <property type="entry name" value="Pyrv/PenolPyrv_kinase-like_dom"/>
</dbReference>
<evidence type="ECO:0000313" key="8">
    <source>
        <dbReference type="Proteomes" id="UP000318405"/>
    </source>
</evidence>